<feature type="transmembrane region" description="Helical" evidence="6">
    <location>
        <begin position="37"/>
        <end position="60"/>
    </location>
</feature>
<reference evidence="8 9" key="1">
    <citation type="submission" date="2019-04" db="EMBL/GenBank/DDBJ databases">
        <title>Fungal friends and foes A comparative genomics study of 23 Aspergillus species from section Flavi.</title>
        <authorList>
            <consortium name="DOE Joint Genome Institute"/>
            <person name="Kjaerbolling I."/>
            <person name="Vesth T.C."/>
            <person name="Frisvad J.C."/>
            <person name="Nybo J.L."/>
            <person name="Theobald S."/>
            <person name="Kildgaard S."/>
            <person name="Petersen T.I."/>
            <person name="Kuo A."/>
            <person name="Sato A."/>
            <person name="Lyhne E.K."/>
            <person name="Kogle M.E."/>
            <person name="Wiebenga A."/>
            <person name="Kun R.S."/>
            <person name="Lubbers R.J."/>
            <person name="Makela M.R."/>
            <person name="Barry K."/>
            <person name="Chovatia M."/>
            <person name="Clum A."/>
            <person name="Daum C."/>
            <person name="Haridas S."/>
            <person name="He G."/>
            <person name="LaButti K."/>
            <person name="Lipzen A."/>
            <person name="Mondo S."/>
            <person name="Pangilinan J."/>
            <person name="Riley R."/>
            <person name="Salamov A."/>
            <person name="Simmons B.A."/>
            <person name="Magnuson J.K."/>
            <person name="Henrissat B."/>
            <person name="Mortensen U.H."/>
            <person name="Larsen T.O."/>
            <person name="De vries R.P."/>
            <person name="Grigoriev I.V."/>
            <person name="Machida M."/>
            <person name="Baker S.E."/>
            <person name="Andersen M.R."/>
        </authorList>
    </citation>
    <scope>NUCLEOTIDE SEQUENCE [LARGE SCALE GENOMIC DNA]</scope>
    <source>
        <strain evidence="8 9">CBS 126849</strain>
    </source>
</reference>
<comment type="subcellular location">
    <subcellularLocation>
        <location evidence="1">Membrane</location>
        <topology evidence="1">Multi-pass membrane protein</topology>
    </subcellularLocation>
</comment>
<evidence type="ECO:0000256" key="6">
    <source>
        <dbReference type="SAM" id="Phobius"/>
    </source>
</evidence>
<evidence type="ECO:0000256" key="2">
    <source>
        <dbReference type="ARBA" id="ARBA00022692"/>
    </source>
</evidence>
<dbReference type="InterPro" id="IPR052337">
    <property type="entry name" value="SAT4-like"/>
</dbReference>
<name>A0A5N6E815_9EURO</name>
<accession>A0A5N6E815</accession>
<evidence type="ECO:0000313" key="9">
    <source>
        <dbReference type="Proteomes" id="UP000326799"/>
    </source>
</evidence>
<protein>
    <recommendedName>
        <fullName evidence="7">Rhodopsin domain-containing protein</fullName>
    </recommendedName>
</protein>
<comment type="similarity">
    <text evidence="5">Belongs to the SAT4 family.</text>
</comment>
<dbReference type="PANTHER" id="PTHR33048">
    <property type="entry name" value="PTH11-LIKE INTEGRAL MEMBRANE PROTEIN (AFU_ORTHOLOGUE AFUA_5G11245)"/>
    <property type="match status" value="1"/>
</dbReference>
<gene>
    <name evidence="8" type="ORF">BDV33DRAFT_196877</name>
</gene>
<keyword evidence="4 6" id="KW-0472">Membrane</keyword>
<keyword evidence="3 6" id="KW-1133">Transmembrane helix</keyword>
<feature type="transmembrane region" description="Helical" evidence="6">
    <location>
        <begin position="72"/>
        <end position="94"/>
    </location>
</feature>
<evidence type="ECO:0000259" key="7">
    <source>
        <dbReference type="Pfam" id="PF20684"/>
    </source>
</evidence>
<feature type="domain" description="Rhodopsin" evidence="7">
    <location>
        <begin position="11"/>
        <end position="196"/>
    </location>
</feature>
<keyword evidence="2 6" id="KW-0812">Transmembrane</keyword>
<dbReference type="GO" id="GO:0016020">
    <property type="term" value="C:membrane"/>
    <property type="evidence" value="ECO:0007669"/>
    <property type="project" value="UniProtKB-SubCell"/>
</dbReference>
<proteinExistence type="inferred from homology"/>
<dbReference type="AlphaFoldDB" id="A0A5N6E815"/>
<evidence type="ECO:0000256" key="3">
    <source>
        <dbReference type="ARBA" id="ARBA00022989"/>
    </source>
</evidence>
<evidence type="ECO:0000256" key="5">
    <source>
        <dbReference type="ARBA" id="ARBA00038359"/>
    </source>
</evidence>
<sequence>MRVPTGCSLFCSATEVYGFRYYIWSLSTPEFMLQRKLIMAIEVCYVWATGFIKASVLLFYRRIDLYIIHRIHVVIVWVGLASKLDCVGLLVIFLSCRPLSAFWYQVDPAWVKAGHMCGHFNEPSHLLAFSAIGTFPNLVATTLPVLLCWNLQLLFPRRVALNSIFVVGYIVCLVPGICIYALYRVFFVSYDVPWETWYVLL</sequence>
<organism evidence="8 9">
    <name type="scientific">Aspergillus novoparasiticus</name>
    <dbReference type="NCBI Taxonomy" id="986946"/>
    <lineage>
        <taxon>Eukaryota</taxon>
        <taxon>Fungi</taxon>
        <taxon>Dikarya</taxon>
        <taxon>Ascomycota</taxon>
        <taxon>Pezizomycotina</taxon>
        <taxon>Eurotiomycetes</taxon>
        <taxon>Eurotiomycetidae</taxon>
        <taxon>Eurotiales</taxon>
        <taxon>Aspergillaceae</taxon>
        <taxon>Aspergillus</taxon>
        <taxon>Aspergillus subgen. Circumdati</taxon>
    </lineage>
</organism>
<evidence type="ECO:0000313" key="8">
    <source>
        <dbReference type="EMBL" id="KAB8213518.1"/>
    </source>
</evidence>
<keyword evidence="9" id="KW-1185">Reference proteome</keyword>
<feature type="transmembrane region" description="Helical" evidence="6">
    <location>
        <begin position="126"/>
        <end position="147"/>
    </location>
</feature>
<dbReference type="InterPro" id="IPR049326">
    <property type="entry name" value="Rhodopsin_dom_fungi"/>
</dbReference>
<dbReference type="Proteomes" id="UP000326799">
    <property type="component" value="Unassembled WGS sequence"/>
</dbReference>
<evidence type="ECO:0000256" key="4">
    <source>
        <dbReference type="ARBA" id="ARBA00023136"/>
    </source>
</evidence>
<dbReference type="EMBL" id="ML733601">
    <property type="protein sequence ID" value="KAB8213518.1"/>
    <property type="molecule type" value="Genomic_DNA"/>
</dbReference>
<evidence type="ECO:0000256" key="1">
    <source>
        <dbReference type="ARBA" id="ARBA00004141"/>
    </source>
</evidence>
<feature type="transmembrane region" description="Helical" evidence="6">
    <location>
        <begin position="159"/>
        <end position="183"/>
    </location>
</feature>
<dbReference type="PANTHER" id="PTHR33048:SF129">
    <property type="entry name" value="INTEGRAL MEMBRANE PROTEIN-RELATED"/>
    <property type="match status" value="1"/>
</dbReference>
<dbReference type="Pfam" id="PF20684">
    <property type="entry name" value="Fung_rhodopsin"/>
    <property type="match status" value="1"/>
</dbReference>